<feature type="compositionally biased region" description="Acidic residues" evidence="8">
    <location>
        <begin position="576"/>
        <end position="604"/>
    </location>
</feature>
<evidence type="ECO:0000313" key="10">
    <source>
        <dbReference type="Proteomes" id="UP000531561"/>
    </source>
</evidence>
<evidence type="ECO:0000256" key="1">
    <source>
        <dbReference type="ARBA" id="ARBA00001974"/>
    </source>
</evidence>
<dbReference type="GO" id="GO:0004497">
    <property type="term" value="F:monooxygenase activity"/>
    <property type="evidence" value="ECO:0007669"/>
    <property type="project" value="UniProtKB-KW"/>
</dbReference>
<feature type="region of interest" description="Disordered" evidence="8">
    <location>
        <begin position="1"/>
        <end position="26"/>
    </location>
</feature>
<dbReference type="PANTHER" id="PTHR47178">
    <property type="entry name" value="MONOOXYGENASE, FAD-BINDING"/>
    <property type="match status" value="1"/>
</dbReference>
<comment type="pathway">
    <text evidence="2">Secondary metabolite biosynthesis.</text>
</comment>
<accession>A0A8H6B3D1</accession>
<evidence type="ECO:0000256" key="5">
    <source>
        <dbReference type="ARBA" id="ARBA00022827"/>
    </source>
</evidence>
<keyword evidence="4" id="KW-0285">Flavoprotein</keyword>
<organism evidence="9 10">
    <name type="scientific">Botrytis fragariae</name>
    <dbReference type="NCBI Taxonomy" id="1964551"/>
    <lineage>
        <taxon>Eukaryota</taxon>
        <taxon>Fungi</taxon>
        <taxon>Dikarya</taxon>
        <taxon>Ascomycota</taxon>
        <taxon>Pezizomycotina</taxon>
        <taxon>Leotiomycetes</taxon>
        <taxon>Helotiales</taxon>
        <taxon>Sclerotiniaceae</taxon>
        <taxon>Botrytis</taxon>
    </lineage>
</organism>
<comment type="caution">
    <text evidence="9">The sequence shown here is derived from an EMBL/GenBank/DDBJ whole genome shotgun (WGS) entry which is preliminary data.</text>
</comment>
<dbReference type="AlphaFoldDB" id="A0A8H6B3D1"/>
<proteinExistence type="inferred from homology"/>
<name>A0A8H6B3D1_9HELO</name>
<feature type="compositionally biased region" description="Low complexity" evidence="8">
    <location>
        <begin position="501"/>
        <end position="536"/>
    </location>
</feature>
<evidence type="ECO:0000313" key="9">
    <source>
        <dbReference type="EMBL" id="KAF5878723.1"/>
    </source>
</evidence>
<dbReference type="OrthoDB" id="47494at2759"/>
<dbReference type="SUPFAM" id="SSF51905">
    <property type="entry name" value="FAD/NAD(P)-binding domain"/>
    <property type="match status" value="1"/>
</dbReference>
<comment type="similarity">
    <text evidence="3">Belongs to the paxM FAD-dependent monooxygenase family.</text>
</comment>
<protein>
    <submittedName>
        <fullName evidence="9">Putative fad binding domain-containing protein</fullName>
    </submittedName>
</protein>
<feature type="region of interest" description="Disordered" evidence="8">
    <location>
        <begin position="499"/>
        <end position="615"/>
    </location>
</feature>
<keyword evidence="7" id="KW-0503">Monooxygenase</keyword>
<dbReference type="InterPro" id="IPR036188">
    <property type="entry name" value="FAD/NAD-bd_sf"/>
</dbReference>
<feature type="compositionally biased region" description="Polar residues" evidence="8">
    <location>
        <begin position="1"/>
        <end position="21"/>
    </location>
</feature>
<evidence type="ECO:0000256" key="3">
    <source>
        <dbReference type="ARBA" id="ARBA00007992"/>
    </source>
</evidence>
<dbReference type="PANTHER" id="PTHR47178:SF4">
    <property type="entry name" value="FAD-DEPENDENT MONOOXYGENASE APTC"/>
    <property type="match status" value="1"/>
</dbReference>
<evidence type="ECO:0000256" key="6">
    <source>
        <dbReference type="ARBA" id="ARBA00023002"/>
    </source>
</evidence>
<keyword evidence="6" id="KW-0560">Oxidoreductase</keyword>
<sequence length="732" mass="80640">MSQPRSTKGLSTSHHTRSMSMESFLKSCPPTPAHTPLVRSPVRILGSGLSALTLARSLYKKNIPFKIFTKDRRPEENSNRHDYSISLPVWIVNDLRKLLNISEKRFQDRLLVPSTTPFPQKTTNTRVRVHRGMLELLLRSRFKHEIEWNCEIKIRSNGSPRLVFPPHVDPLEGNITFDCMGVHSPIQCPGSYREISPIVVFRGTVILSKTLWNQKFRDWFPGNTAHIHKKFDRTNLDLIINHVDAHSGEVSLTYIYSRPRLDGLIDTEDELWKPTRPTYEAASPVLIEKFLNEIKTFRLKHDLPGPYSEIFNPETMKENRILHWLLRTHQVDQPELIKLWTGDEKMMKLGDAIITMPIVETTGAELAISDGLGVAEQIERHGGAGLHRWFIESWEWKLTAFRESNRQVHALHHNKALHPSKRDFLSCEQTYGEGSVPCGGSDSKYCYDPTIGESCCMQDYGYCGIGDVCASIEGYCCHKEENEQVCMLRLGISAPDDFTSDPDSAIDSGDADSGLTSVASSSSASQSQSESQSTTEMKSDDKSTDPDLGTESDDSDGNSSPPMSMLINALNSGPLADEDAGEDEDEDEDPDSLLDSGSDVDVDADTGTNVHPESTAVALSRETAVASAMSLDMTNKDGISRALAWDTSTLVSSSVAGQSSRATAVNNANGLTLSALPSQSISEGLIASATTSGIEGIFTGGAMRMGREPGLDGGMARSWLICGVSFVVWVLL</sequence>
<gene>
    <name evidence="9" type="ORF">Bfra_000890</name>
</gene>
<dbReference type="GeneID" id="59255026"/>
<evidence type="ECO:0000256" key="8">
    <source>
        <dbReference type="SAM" id="MobiDB-lite"/>
    </source>
</evidence>
<dbReference type="Proteomes" id="UP000531561">
    <property type="component" value="Unassembled WGS sequence"/>
</dbReference>
<keyword evidence="5" id="KW-0274">FAD</keyword>
<evidence type="ECO:0000256" key="4">
    <source>
        <dbReference type="ARBA" id="ARBA00022630"/>
    </source>
</evidence>
<comment type="cofactor">
    <cofactor evidence="1">
        <name>FAD</name>
        <dbReference type="ChEBI" id="CHEBI:57692"/>
    </cofactor>
</comment>
<dbReference type="Gene3D" id="3.50.50.60">
    <property type="entry name" value="FAD/NAD(P)-binding domain"/>
    <property type="match status" value="1"/>
</dbReference>
<reference evidence="9 10" key="1">
    <citation type="journal article" date="2020" name="Phytopathology">
        <title>A high-quality genome resource of Botrytis fragariae, a new and rapidly spreading fungal pathogen causing strawberry gray mold in the U.S.A.</title>
        <authorList>
            <person name="Wu Y."/>
            <person name="Saski C.A."/>
            <person name="Schnabel G."/>
            <person name="Xiao S."/>
            <person name="Hu M."/>
        </authorList>
    </citation>
    <scope>NUCLEOTIDE SEQUENCE [LARGE SCALE GENOMIC DNA]</scope>
    <source>
        <strain evidence="9 10">BVB16</strain>
    </source>
</reference>
<evidence type="ECO:0000256" key="7">
    <source>
        <dbReference type="ARBA" id="ARBA00023033"/>
    </source>
</evidence>
<evidence type="ECO:0000256" key="2">
    <source>
        <dbReference type="ARBA" id="ARBA00005179"/>
    </source>
</evidence>
<dbReference type="RefSeq" id="XP_037197667.1">
    <property type="nucleotide sequence ID" value="XM_037331334.1"/>
</dbReference>
<dbReference type="EMBL" id="JABFCT010000002">
    <property type="protein sequence ID" value="KAF5878723.1"/>
    <property type="molecule type" value="Genomic_DNA"/>
</dbReference>
<keyword evidence="10" id="KW-1185">Reference proteome</keyword>